<evidence type="ECO:0000256" key="2">
    <source>
        <dbReference type="SAM" id="Phobius"/>
    </source>
</evidence>
<name>A0A2M7IDR7_9BACT</name>
<reference evidence="4" key="1">
    <citation type="submission" date="2017-09" db="EMBL/GenBank/DDBJ databases">
        <title>Depth-based differentiation of microbial function through sediment-hosted aquifers and enrichment of novel symbionts in the deep terrestrial subsurface.</title>
        <authorList>
            <person name="Probst A.J."/>
            <person name="Ladd B."/>
            <person name="Jarett J.K."/>
            <person name="Geller-Mcgrath D.E."/>
            <person name="Sieber C.M.K."/>
            <person name="Emerson J.B."/>
            <person name="Anantharaman K."/>
            <person name="Thomas B.C."/>
            <person name="Malmstrom R."/>
            <person name="Stieglmeier M."/>
            <person name="Klingl A."/>
            <person name="Woyke T."/>
            <person name="Ryan C.M."/>
            <person name="Banfield J.F."/>
        </authorList>
    </citation>
    <scope>NUCLEOTIDE SEQUENCE [LARGE SCALE GENOMIC DNA]</scope>
</reference>
<keyword evidence="2" id="KW-0812">Transmembrane</keyword>
<feature type="transmembrane region" description="Helical" evidence="2">
    <location>
        <begin position="21"/>
        <end position="40"/>
    </location>
</feature>
<evidence type="ECO:0000313" key="4">
    <source>
        <dbReference type="Proteomes" id="UP000231673"/>
    </source>
</evidence>
<comment type="caution">
    <text evidence="3">The sequence shown here is derived from an EMBL/GenBank/DDBJ whole genome shotgun (WGS) entry which is preliminary data.</text>
</comment>
<keyword evidence="2" id="KW-0472">Membrane</keyword>
<feature type="region of interest" description="Disordered" evidence="1">
    <location>
        <begin position="88"/>
        <end position="125"/>
    </location>
</feature>
<evidence type="ECO:0000313" key="3">
    <source>
        <dbReference type="EMBL" id="PIW74666.1"/>
    </source>
</evidence>
<accession>A0A2M7IDR7</accession>
<dbReference type="EMBL" id="PFGW01000031">
    <property type="protein sequence ID" value="PIW74666.1"/>
    <property type="molecule type" value="Genomic_DNA"/>
</dbReference>
<dbReference type="AlphaFoldDB" id="A0A2M7IDR7"/>
<proteinExistence type="predicted"/>
<dbReference type="Proteomes" id="UP000231673">
    <property type="component" value="Unassembled WGS sequence"/>
</dbReference>
<gene>
    <name evidence="3" type="ORF">CO003_01535</name>
</gene>
<organism evidence="3 4">
    <name type="scientific">Candidatus Portnoybacteria bacterium CG_4_8_14_3_um_filter_44_15</name>
    <dbReference type="NCBI Taxonomy" id="1974803"/>
    <lineage>
        <taxon>Bacteria</taxon>
        <taxon>Candidatus Portnoyibacteriota</taxon>
    </lineage>
</organism>
<sequence length="125" mass="14280">MSLISFIEKIQNKPRHIRVQILWLSVSLAMFFVVSGWVIYLNHSLLPLSAKSEPLETEESKNLPSLIESFKASIGSFFQKSKEELLNTPENTLQAPEDKTQIQENNIGSERKEEEIQPAELPLSR</sequence>
<evidence type="ECO:0000256" key="1">
    <source>
        <dbReference type="SAM" id="MobiDB-lite"/>
    </source>
</evidence>
<keyword evidence="2" id="KW-1133">Transmembrane helix</keyword>
<protein>
    <submittedName>
        <fullName evidence="3">Uncharacterized protein</fullName>
    </submittedName>
</protein>